<dbReference type="PANTHER" id="PTHR11139:SF9">
    <property type="entry name" value="SERINE_THREONINE-PROTEIN KINASE MTOR"/>
    <property type="match status" value="1"/>
</dbReference>
<dbReference type="GO" id="GO:0004674">
    <property type="term" value="F:protein serine/threonine kinase activity"/>
    <property type="evidence" value="ECO:0007669"/>
    <property type="project" value="TreeGrafter"/>
</dbReference>
<evidence type="ECO:0000313" key="2">
    <source>
        <dbReference type="EMBL" id="CRK36498.1"/>
    </source>
</evidence>
<dbReference type="STRING" id="100787.A0A0G4MQE0"/>
<dbReference type="GO" id="GO:0016242">
    <property type="term" value="P:negative regulation of macroautophagy"/>
    <property type="evidence" value="ECO:0007669"/>
    <property type="project" value="TreeGrafter"/>
</dbReference>
<dbReference type="PROSITE" id="PS51189">
    <property type="entry name" value="FAT"/>
    <property type="match status" value="1"/>
</dbReference>
<protein>
    <recommendedName>
        <fullName evidence="1">FAT domain-containing protein</fullName>
    </recommendedName>
</protein>
<organism evidence="2 3">
    <name type="scientific">Verticillium longisporum</name>
    <name type="common">Verticillium dahliae var. longisporum</name>
    <dbReference type="NCBI Taxonomy" id="100787"/>
    <lineage>
        <taxon>Eukaryota</taxon>
        <taxon>Fungi</taxon>
        <taxon>Dikarya</taxon>
        <taxon>Ascomycota</taxon>
        <taxon>Pezizomycotina</taxon>
        <taxon>Sordariomycetes</taxon>
        <taxon>Hypocreomycetidae</taxon>
        <taxon>Glomerellales</taxon>
        <taxon>Plectosphaerellaceae</taxon>
        <taxon>Verticillium</taxon>
    </lineage>
</organism>
<sequence>MLAELEELIFYKQTDEKKRATMRRTWEKRLKGCQRNVDLWQRMLRLRQLVITPSENMHMWIKFANLCRKSGRMGLAEKSLKQLIGTESSLTSMIPYWND</sequence>
<reference evidence="2 3" key="1">
    <citation type="submission" date="2015-05" db="EMBL/GenBank/DDBJ databases">
        <authorList>
            <person name="Wang D.B."/>
            <person name="Wang M."/>
        </authorList>
    </citation>
    <scope>NUCLEOTIDE SEQUENCE [LARGE SCALE GENOMIC DNA]</scope>
    <source>
        <strain evidence="2">VL1</strain>
    </source>
</reference>
<dbReference type="AlphaFoldDB" id="A0A0G4MQE0"/>
<dbReference type="InterPro" id="IPR050517">
    <property type="entry name" value="DDR_Repair_Kinase"/>
</dbReference>
<dbReference type="InterPro" id="IPR014009">
    <property type="entry name" value="PIK_FAT"/>
</dbReference>
<keyword evidence="3" id="KW-1185">Reference proteome</keyword>
<dbReference type="GO" id="GO:0038202">
    <property type="term" value="P:TORC1 signaling"/>
    <property type="evidence" value="ECO:0007669"/>
    <property type="project" value="TreeGrafter"/>
</dbReference>
<dbReference type="InterPro" id="IPR003151">
    <property type="entry name" value="PIK-rel_kinase_FAT"/>
</dbReference>
<evidence type="ECO:0000313" key="3">
    <source>
        <dbReference type="Proteomes" id="UP000044602"/>
    </source>
</evidence>
<dbReference type="Proteomes" id="UP000044602">
    <property type="component" value="Unassembled WGS sequence"/>
</dbReference>
<name>A0A0G4MQE0_VERLO</name>
<accession>A0A0G4MQE0</accession>
<proteinExistence type="predicted"/>
<dbReference type="PANTHER" id="PTHR11139">
    <property type="entry name" value="ATAXIA TELANGIECTASIA MUTATED ATM -RELATED"/>
    <property type="match status" value="1"/>
</dbReference>
<dbReference type="GO" id="GO:0031932">
    <property type="term" value="C:TORC2 complex"/>
    <property type="evidence" value="ECO:0007669"/>
    <property type="project" value="TreeGrafter"/>
</dbReference>
<dbReference type="GO" id="GO:0031931">
    <property type="term" value="C:TORC1 complex"/>
    <property type="evidence" value="ECO:0007669"/>
    <property type="project" value="TreeGrafter"/>
</dbReference>
<dbReference type="Pfam" id="PF02259">
    <property type="entry name" value="FAT"/>
    <property type="match status" value="1"/>
</dbReference>
<feature type="domain" description="FAT" evidence="1">
    <location>
        <begin position="1"/>
        <end position="99"/>
    </location>
</feature>
<feature type="non-terminal residue" evidence="2">
    <location>
        <position position="99"/>
    </location>
</feature>
<dbReference type="GO" id="GO:0005737">
    <property type="term" value="C:cytoplasm"/>
    <property type="evidence" value="ECO:0007669"/>
    <property type="project" value="TreeGrafter"/>
</dbReference>
<evidence type="ECO:0000259" key="1">
    <source>
        <dbReference type="PROSITE" id="PS51189"/>
    </source>
</evidence>
<dbReference type="GO" id="GO:0005634">
    <property type="term" value="C:nucleus"/>
    <property type="evidence" value="ECO:0007669"/>
    <property type="project" value="TreeGrafter"/>
</dbReference>
<dbReference type="EMBL" id="CVQH01024109">
    <property type="protein sequence ID" value="CRK36498.1"/>
    <property type="molecule type" value="Genomic_DNA"/>
</dbReference>
<gene>
    <name evidence="2" type="ORF">BN1708_020005</name>
</gene>